<feature type="signal peptide" evidence="1">
    <location>
        <begin position="1"/>
        <end position="23"/>
    </location>
</feature>
<accession>A0AB35U2W2</accession>
<name>A0AB35U2W2_9FIRM</name>
<evidence type="ECO:0008006" key="4">
    <source>
        <dbReference type="Google" id="ProtNLM"/>
    </source>
</evidence>
<evidence type="ECO:0000256" key="1">
    <source>
        <dbReference type="SAM" id="SignalP"/>
    </source>
</evidence>
<proteinExistence type="predicted"/>
<organism evidence="2 3">
    <name type="scientific">Grylomicrobium aquisgranensis</name>
    <dbReference type="NCBI Taxonomy" id="2926318"/>
    <lineage>
        <taxon>Bacteria</taxon>
        <taxon>Bacillati</taxon>
        <taxon>Bacillota</taxon>
        <taxon>Erysipelotrichia</taxon>
        <taxon>Erysipelotrichales</taxon>
        <taxon>Erysipelotrichaceae</taxon>
        <taxon>Grylomicrobium</taxon>
    </lineage>
</organism>
<sequence>MKRNMKATSALLAVVLCGGLVFAGCGSSSSAAASASAAASSQEDDYEKGVEQMNEGKYANAAEYFRSAGDYSDADAQRLEAEYQYVASQRMLATSRGKEYMQDLLDNNYKDAQDLAAKLGFEASSSSSAN</sequence>
<comment type="caution">
    <text evidence="2">The sequence shown here is derived from an EMBL/GenBank/DDBJ whole genome shotgun (WGS) entry which is preliminary data.</text>
</comment>
<feature type="chain" id="PRO_5044329369" description="Host cell surface-exposed lipoprotein" evidence="1">
    <location>
        <begin position="24"/>
        <end position="130"/>
    </location>
</feature>
<dbReference type="AlphaFoldDB" id="A0AB35U2W2"/>
<keyword evidence="1" id="KW-0732">Signal</keyword>
<protein>
    <recommendedName>
        <fullName evidence="4">Host cell surface-exposed lipoprotein</fullName>
    </recommendedName>
</protein>
<dbReference type="Proteomes" id="UP001286174">
    <property type="component" value="Unassembled WGS sequence"/>
</dbReference>
<dbReference type="PROSITE" id="PS51257">
    <property type="entry name" value="PROKAR_LIPOPROTEIN"/>
    <property type="match status" value="1"/>
</dbReference>
<dbReference type="EMBL" id="JALBUR010000015">
    <property type="protein sequence ID" value="MDX8419818.1"/>
    <property type="molecule type" value="Genomic_DNA"/>
</dbReference>
<reference evidence="2 3" key="1">
    <citation type="submission" date="2022-03" db="EMBL/GenBank/DDBJ databases">
        <title>Novel taxa within the pig intestine.</title>
        <authorList>
            <person name="Wylensek D."/>
            <person name="Bishof K."/>
            <person name="Afrizal A."/>
            <person name="Clavel T."/>
        </authorList>
    </citation>
    <scope>NUCLEOTIDE SEQUENCE [LARGE SCALE GENOMIC DNA]</scope>
    <source>
        <strain evidence="2 3">CLA-KB-P133</strain>
    </source>
</reference>
<evidence type="ECO:0000313" key="2">
    <source>
        <dbReference type="EMBL" id="MDX8419818.1"/>
    </source>
</evidence>
<gene>
    <name evidence="2" type="ORF">MOZ60_06880</name>
</gene>
<dbReference type="RefSeq" id="WP_135358280.1">
    <property type="nucleotide sequence ID" value="NZ_JALBUR010000015.1"/>
</dbReference>
<keyword evidence="3" id="KW-1185">Reference proteome</keyword>
<evidence type="ECO:0000313" key="3">
    <source>
        <dbReference type="Proteomes" id="UP001286174"/>
    </source>
</evidence>